<evidence type="ECO:0000256" key="1">
    <source>
        <dbReference type="ARBA" id="ARBA00004496"/>
    </source>
</evidence>
<dbReference type="InterPro" id="IPR037235">
    <property type="entry name" value="TRCF-like_C_D7"/>
</dbReference>
<keyword evidence="3 13" id="KW-0547">Nucleotide-binding</keyword>
<name>A0A927WSH7_SELRU</name>
<dbReference type="Gene3D" id="3.90.1150.50">
    <property type="entry name" value="Transcription-repair-coupling factor, D7 domain"/>
    <property type="match status" value="1"/>
</dbReference>
<dbReference type="EC" id="3.6.4.-" evidence="13"/>
<evidence type="ECO:0000256" key="9">
    <source>
        <dbReference type="ARBA" id="ARBA00023204"/>
    </source>
</evidence>
<dbReference type="Pfam" id="PF03461">
    <property type="entry name" value="TRCF"/>
    <property type="match status" value="1"/>
</dbReference>
<keyword evidence="9 13" id="KW-0234">DNA repair</keyword>
<dbReference type="SUPFAM" id="SSF52540">
    <property type="entry name" value="P-loop containing nucleoside triphosphate hydrolases"/>
    <property type="match status" value="4"/>
</dbReference>
<evidence type="ECO:0000256" key="5">
    <source>
        <dbReference type="ARBA" id="ARBA00022801"/>
    </source>
</evidence>
<dbReference type="PANTHER" id="PTHR47964:SF1">
    <property type="entry name" value="ATP-DEPENDENT DNA HELICASE HOMOLOG RECG, CHLOROPLASTIC"/>
    <property type="match status" value="1"/>
</dbReference>
<evidence type="ECO:0000256" key="11">
    <source>
        <dbReference type="ARBA" id="ARBA00061399"/>
    </source>
</evidence>
<comment type="function">
    <text evidence="13">Couples transcription and DNA repair by recognizing RNA polymerase (RNAP) stalled at DNA lesions. Mediates ATP-dependent release of RNAP and its truncated transcript from the DNA, and recruitment of nucleotide excision repair machinery to the damaged site.</text>
</comment>
<dbReference type="SUPFAM" id="SSF141259">
    <property type="entry name" value="CarD-like"/>
    <property type="match status" value="1"/>
</dbReference>
<dbReference type="GO" id="GO:0003678">
    <property type="term" value="F:DNA helicase activity"/>
    <property type="evidence" value="ECO:0007669"/>
    <property type="project" value="TreeGrafter"/>
</dbReference>
<accession>A0A927WSH7</accession>
<dbReference type="Pfam" id="PF00270">
    <property type="entry name" value="DEAD"/>
    <property type="match status" value="1"/>
</dbReference>
<dbReference type="SMART" id="SM00487">
    <property type="entry name" value="DEXDc"/>
    <property type="match status" value="1"/>
</dbReference>
<dbReference type="PANTHER" id="PTHR47964">
    <property type="entry name" value="ATP-DEPENDENT DNA HELICASE HOMOLOG RECG, CHLOROPLASTIC"/>
    <property type="match status" value="1"/>
</dbReference>
<dbReference type="CDD" id="cd17991">
    <property type="entry name" value="DEXHc_TRCF"/>
    <property type="match status" value="1"/>
</dbReference>
<evidence type="ECO:0000256" key="7">
    <source>
        <dbReference type="ARBA" id="ARBA00022840"/>
    </source>
</evidence>
<comment type="similarity">
    <text evidence="11 13">In the C-terminal section; belongs to the helicase family. RecG subfamily.</text>
</comment>
<dbReference type="Pfam" id="PF02559">
    <property type="entry name" value="CarD_TRCF_RID"/>
    <property type="match status" value="1"/>
</dbReference>
<dbReference type="GO" id="GO:0005737">
    <property type="term" value="C:cytoplasm"/>
    <property type="evidence" value="ECO:0007669"/>
    <property type="project" value="UniProtKB-SubCell"/>
</dbReference>
<evidence type="ECO:0000256" key="12">
    <source>
        <dbReference type="ARBA" id="ARBA00070128"/>
    </source>
</evidence>
<evidence type="ECO:0000313" key="17">
    <source>
        <dbReference type="Proteomes" id="UP000761380"/>
    </source>
</evidence>
<keyword evidence="4 13" id="KW-0227">DNA damage</keyword>
<evidence type="ECO:0000259" key="14">
    <source>
        <dbReference type="PROSITE" id="PS51192"/>
    </source>
</evidence>
<evidence type="ECO:0000256" key="2">
    <source>
        <dbReference type="ARBA" id="ARBA00022490"/>
    </source>
</evidence>
<comment type="caution">
    <text evidence="16">The sequence shown here is derived from an EMBL/GenBank/DDBJ whole genome shotgun (WGS) entry which is preliminary data.</text>
</comment>
<keyword evidence="7 13" id="KW-0067">ATP-binding</keyword>
<dbReference type="FunFam" id="3.40.50.300:FF:000546">
    <property type="entry name" value="Transcription-repair-coupling factor"/>
    <property type="match status" value="1"/>
</dbReference>
<evidence type="ECO:0000259" key="15">
    <source>
        <dbReference type="PROSITE" id="PS51194"/>
    </source>
</evidence>
<dbReference type="AlphaFoldDB" id="A0A927WSH7"/>
<keyword evidence="6" id="KW-0347">Helicase</keyword>
<dbReference type="InterPro" id="IPR001650">
    <property type="entry name" value="Helicase_C-like"/>
</dbReference>
<dbReference type="GO" id="GO:0003684">
    <property type="term" value="F:damaged DNA binding"/>
    <property type="evidence" value="ECO:0007669"/>
    <property type="project" value="InterPro"/>
</dbReference>
<proteinExistence type="inferred from homology"/>
<dbReference type="InterPro" id="IPR004576">
    <property type="entry name" value="Mfd"/>
</dbReference>
<keyword evidence="2 13" id="KW-0963">Cytoplasm</keyword>
<dbReference type="EMBL" id="SVBY01000057">
    <property type="protein sequence ID" value="MBE6093132.1"/>
    <property type="molecule type" value="Genomic_DNA"/>
</dbReference>
<evidence type="ECO:0000256" key="6">
    <source>
        <dbReference type="ARBA" id="ARBA00022806"/>
    </source>
</evidence>
<evidence type="ECO:0000313" key="16">
    <source>
        <dbReference type="EMBL" id="MBE6093132.1"/>
    </source>
</evidence>
<protein>
    <recommendedName>
        <fullName evidence="12 13">Transcription-repair-coupling factor</fullName>
        <shortName evidence="13">TRCF</shortName>
        <ecNumber evidence="13">3.6.4.-</ecNumber>
    </recommendedName>
</protein>
<evidence type="ECO:0000256" key="13">
    <source>
        <dbReference type="HAMAP-Rule" id="MF_00969"/>
    </source>
</evidence>
<dbReference type="NCBIfam" id="TIGR00580">
    <property type="entry name" value="mfd"/>
    <property type="match status" value="1"/>
</dbReference>
<dbReference type="SMART" id="SM00982">
    <property type="entry name" value="TRCF"/>
    <property type="match status" value="1"/>
</dbReference>
<dbReference type="SMART" id="SM00490">
    <property type="entry name" value="HELICc"/>
    <property type="match status" value="1"/>
</dbReference>
<dbReference type="GO" id="GO:0000716">
    <property type="term" value="P:transcription-coupled nucleotide-excision repair, DNA damage recognition"/>
    <property type="evidence" value="ECO:0007669"/>
    <property type="project" value="UniProtKB-UniRule"/>
</dbReference>
<evidence type="ECO:0000256" key="3">
    <source>
        <dbReference type="ARBA" id="ARBA00022741"/>
    </source>
</evidence>
<dbReference type="InterPro" id="IPR011545">
    <property type="entry name" value="DEAD/DEAH_box_helicase_dom"/>
</dbReference>
<feature type="domain" description="Helicase C-terminal" evidence="15">
    <location>
        <begin position="752"/>
        <end position="902"/>
    </location>
</feature>
<keyword evidence="5 13" id="KW-0378">Hydrolase</keyword>
<gene>
    <name evidence="13 16" type="primary">mfd</name>
    <name evidence="16" type="ORF">E7201_08235</name>
</gene>
<feature type="domain" description="Helicase ATP-binding" evidence="14">
    <location>
        <begin position="565"/>
        <end position="727"/>
    </location>
</feature>
<dbReference type="InterPro" id="IPR014001">
    <property type="entry name" value="Helicase_ATP-bd"/>
</dbReference>
<dbReference type="Gene3D" id="3.30.2060.10">
    <property type="entry name" value="Penicillin-binding protein 1b domain"/>
    <property type="match status" value="1"/>
</dbReference>
<dbReference type="Pfam" id="PF00271">
    <property type="entry name" value="Helicase_C"/>
    <property type="match status" value="1"/>
</dbReference>
<sequence length="1114" mass="125138">MNSLFAALSSNTGVKKLQACLQAAPQETLVYGLSNSQKHAIMAAAWQQAPQPMVILVHSSEAVSDWRENLLSLLPGTEVLELPEMDMMTVQAQARSMERAARRMDVLVRLMRKEPVIVLAKTAAAVQKGISRQDFNRLSISISMGEEIALEKLRQRLVQLGYEHADEVERIGQFSARGGIVDIYPVNGENPVRIEFFGDEVDSLREFDINTKRSLKNINSATIMPLAQTDSTGQAEVFLSYLEGKGTVLFDEPTRLREQMRTMVRENPDIKNKVFSWDAIQTTAKENRVLYSAMLLQQVHGAEAAQTISFTAPSVATFHRQMDLLMNEISRWLAQKQQILILLSEKSKADSLRELLARHRYPSLVVEAEAKLRTDCVNIQVGSLINGFELAAASLVVVTERDIFGHAKRRAIRKESKGEKLSHFRDIKPGDYVVHSAHGIGKYIGVETLDVGGIHKDYLHIKYGGDDKLYVPTEQVNLLQKYIGAEGEVPRLHRMGGTEWAKAKARAKKSVEDIAKQLIEIYAKRKQAKGFAYSPDDSTQHDFEDAFPYQETDDQLKAISEIKEDMEKEKPMDRLLCGDVGFGKTEVAIRAAYKAAMDGKQVAVLVPTTVLAQQHFQTFNARFMDFAPKVDVICRFRTAKEQKQTIEKVKMGQVDILIGTHAILNQNKVQFKNLGLLIVDEEQRFGVKQKDKIRKLAAGIDVLTLSATPIPRTLHMSLVGARDMSIIETPPADRFPVQTYVVEDNDAVIAGAIKREIKRGGQVYFVYNRVDTIDRMREKLEALVPDARIQTAHGQMPEDLLERVMMDFYEGEYDILLATSIVENGLDVANANTIIVYNADHFGLSQLYQMRGRVGRSHHMAFAYFVYQADKILTETAEKRLQAMKEFAELGAGFKIAMRDLEIRGAGNLLGSQQHGHIASVGFEMYCKLLEEAVDKLQHGEKEVTEVQPDPIIDLQVEAYIDGDYVSDAMHKIEIYQRIAGIRSNEEIQNLLDELIDRFGEPTPAVMNLLEVAKIKNYARELKIRTISELPKALDLYILPGHRLPAKGLLAVDKVLGRSMRSLPGKNGYRFVIHESQKKQITNFVLRLLLLASGNAEAAQQKAEPTSKKITARK</sequence>
<reference evidence="16" key="1">
    <citation type="submission" date="2019-04" db="EMBL/GenBank/DDBJ databases">
        <title>Evolution of Biomass-Degrading Anaerobic Consortia Revealed by Metagenomics.</title>
        <authorList>
            <person name="Peng X."/>
        </authorList>
    </citation>
    <scope>NUCLEOTIDE SEQUENCE</scope>
    <source>
        <strain evidence="16">SIG240</strain>
    </source>
</reference>
<comment type="subcellular location">
    <subcellularLocation>
        <location evidence="1 13">Cytoplasm</location>
    </subcellularLocation>
</comment>
<dbReference type="Gene3D" id="2.40.10.170">
    <property type="match status" value="1"/>
</dbReference>
<organism evidence="16 17">
    <name type="scientific">Selenomonas ruminantium</name>
    <dbReference type="NCBI Taxonomy" id="971"/>
    <lineage>
        <taxon>Bacteria</taxon>
        <taxon>Bacillati</taxon>
        <taxon>Bacillota</taxon>
        <taxon>Negativicutes</taxon>
        <taxon>Selenomonadales</taxon>
        <taxon>Selenomonadaceae</taxon>
        <taxon>Selenomonas</taxon>
    </lineage>
</organism>
<dbReference type="GO" id="GO:0005524">
    <property type="term" value="F:ATP binding"/>
    <property type="evidence" value="ECO:0007669"/>
    <property type="project" value="UniProtKB-UniRule"/>
</dbReference>
<dbReference type="Gene3D" id="3.40.50.11140">
    <property type="match status" value="1"/>
</dbReference>
<dbReference type="PROSITE" id="PS51194">
    <property type="entry name" value="HELICASE_CTER"/>
    <property type="match status" value="1"/>
</dbReference>
<dbReference type="HAMAP" id="MF_00969">
    <property type="entry name" value="TRCF"/>
    <property type="match status" value="1"/>
</dbReference>
<dbReference type="InterPro" id="IPR036101">
    <property type="entry name" value="CarD-like/TRCF_RID_sf"/>
</dbReference>
<evidence type="ECO:0000256" key="8">
    <source>
        <dbReference type="ARBA" id="ARBA00023125"/>
    </source>
</evidence>
<dbReference type="SUPFAM" id="SSF143517">
    <property type="entry name" value="TRCF domain-like"/>
    <property type="match status" value="1"/>
</dbReference>
<evidence type="ECO:0000256" key="4">
    <source>
        <dbReference type="ARBA" id="ARBA00022763"/>
    </source>
</evidence>
<keyword evidence="8 13" id="KW-0238">DNA-binding</keyword>
<dbReference type="Pfam" id="PF17757">
    <property type="entry name" value="UvrB_inter"/>
    <property type="match status" value="1"/>
</dbReference>
<dbReference type="InterPro" id="IPR047112">
    <property type="entry name" value="RecG/Mfd"/>
</dbReference>
<dbReference type="SMART" id="SM01058">
    <property type="entry name" value="CarD_TRCF"/>
    <property type="match status" value="1"/>
</dbReference>
<dbReference type="Proteomes" id="UP000761380">
    <property type="component" value="Unassembled WGS sequence"/>
</dbReference>
<dbReference type="Gene3D" id="3.40.50.300">
    <property type="entry name" value="P-loop containing nucleotide triphosphate hydrolases"/>
    <property type="match status" value="3"/>
</dbReference>
<evidence type="ECO:0000256" key="10">
    <source>
        <dbReference type="ARBA" id="ARBA00061104"/>
    </source>
</evidence>
<dbReference type="InterPro" id="IPR005118">
    <property type="entry name" value="TRCF_C"/>
</dbReference>
<dbReference type="InterPro" id="IPR041471">
    <property type="entry name" value="UvrB_inter"/>
</dbReference>
<dbReference type="GO" id="GO:0016787">
    <property type="term" value="F:hydrolase activity"/>
    <property type="evidence" value="ECO:0007669"/>
    <property type="project" value="UniProtKB-KW"/>
</dbReference>
<dbReference type="InterPro" id="IPR027417">
    <property type="entry name" value="P-loop_NTPase"/>
</dbReference>
<dbReference type="GO" id="GO:0006355">
    <property type="term" value="P:regulation of DNA-templated transcription"/>
    <property type="evidence" value="ECO:0007669"/>
    <property type="project" value="UniProtKB-UniRule"/>
</dbReference>
<comment type="similarity">
    <text evidence="10 13">In the N-terminal section; belongs to the UvrB family.</text>
</comment>
<dbReference type="PROSITE" id="PS51192">
    <property type="entry name" value="HELICASE_ATP_BIND_1"/>
    <property type="match status" value="1"/>
</dbReference>
<dbReference type="InterPro" id="IPR003711">
    <property type="entry name" value="CarD-like/TRCF_RID"/>
</dbReference>